<evidence type="ECO:0000313" key="6">
    <source>
        <dbReference type="EMBL" id="GLB44582.1"/>
    </source>
</evidence>
<keyword evidence="5" id="KW-0175">Coiled coil</keyword>
<comment type="caution">
    <text evidence="6">The sequence shown here is derived from an EMBL/GenBank/DDBJ whole genome shotgun (WGS) entry which is preliminary data.</text>
</comment>
<dbReference type="Pfam" id="PF04568">
    <property type="entry name" value="IATP"/>
    <property type="match status" value="1"/>
</dbReference>
<dbReference type="AlphaFoldDB" id="A0A9P3Q0F4"/>
<sequence length="88" mass="9979">MLARLSAVRAVPRLVVVPVRYTSNTEGGVAQGSKAFSKKEKAAEDQYVHQHEMELLAKMKAEIEKKKVELDALEKKQAELEQKKEEKK</sequence>
<protein>
    <recommendedName>
        <fullName evidence="4">ATPase inhibitor, mitochondrial</fullName>
    </recommendedName>
</protein>
<accession>A0A9P3Q0F4</accession>
<comment type="function">
    <text evidence="4">Inhibits the enzyme activity of ATPase.</text>
</comment>
<dbReference type="Proteomes" id="UP001063166">
    <property type="component" value="Unassembled WGS sequence"/>
</dbReference>
<dbReference type="Gene3D" id="1.20.5.500">
    <property type="entry name" value="Single helix bin"/>
    <property type="match status" value="1"/>
</dbReference>
<comment type="subcellular location">
    <subcellularLocation>
        <location evidence="1">Mitochondrion</location>
    </subcellularLocation>
</comment>
<evidence type="ECO:0000313" key="7">
    <source>
        <dbReference type="Proteomes" id="UP001063166"/>
    </source>
</evidence>
<dbReference type="GO" id="GO:0042030">
    <property type="term" value="F:ATPase inhibitor activity"/>
    <property type="evidence" value="ECO:0007669"/>
    <property type="project" value="InterPro"/>
</dbReference>
<dbReference type="InterPro" id="IPR007648">
    <property type="entry name" value="ATPase_inhibitor_mt"/>
</dbReference>
<reference evidence="6" key="1">
    <citation type="submission" date="2022-07" db="EMBL/GenBank/DDBJ databases">
        <title>The genome of Lyophyllum shimeji provides insight into the initial evolution of ectomycorrhizal fungal genome.</title>
        <authorList>
            <person name="Kobayashi Y."/>
            <person name="Shibata T."/>
            <person name="Hirakawa H."/>
            <person name="Shigenobu S."/>
            <person name="Nishiyama T."/>
            <person name="Yamada A."/>
            <person name="Hasebe M."/>
            <person name="Kawaguchi M."/>
        </authorList>
    </citation>
    <scope>NUCLEOTIDE SEQUENCE</scope>
    <source>
        <strain evidence="6">AT787</strain>
    </source>
</reference>
<evidence type="ECO:0000256" key="4">
    <source>
        <dbReference type="RuleBase" id="RU368087"/>
    </source>
</evidence>
<evidence type="ECO:0000256" key="3">
    <source>
        <dbReference type="ARBA" id="ARBA00023128"/>
    </source>
</evidence>
<keyword evidence="3" id="KW-0496">Mitochondrion</keyword>
<dbReference type="GO" id="GO:0005739">
    <property type="term" value="C:mitochondrion"/>
    <property type="evidence" value="ECO:0007669"/>
    <property type="project" value="UniProtKB-SubCell"/>
</dbReference>
<feature type="coiled-coil region" evidence="5">
    <location>
        <begin position="56"/>
        <end position="86"/>
    </location>
</feature>
<evidence type="ECO:0000256" key="1">
    <source>
        <dbReference type="ARBA" id="ARBA00004173"/>
    </source>
</evidence>
<keyword evidence="7" id="KW-1185">Reference proteome</keyword>
<comment type="similarity">
    <text evidence="2 4">Belongs to the ATPase inhibitor family.</text>
</comment>
<evidence type="ECO:0000256" key="2">
    <source>
        <dbReference type="ARBA" id="ARBA00010901"/>
    </source>
</evidence>
<proteinExistence type="inferred from homology"/>
<dbReference type="EMBL" id="BRPK01000017">
    <property type="protein sequence ID" value="GLB44582.1"/>
    <property type="molecule type" value="Genomic_DNA"/>
</dbReference>
<organism evidence="6 7">
    <name type="scientific">Lyophyllum shimeji</name>
    <name type="common">Hon-shimeji</name>
    <name type="synonym">Tricholoma shimeji</name>
    <dbReference type="NCBI Taxonomy" id="47721"/>
    <lineage>
        <taxon>Eukaryota</taxon>
        <taxon>Fungi</taxon>
        <taxon>Dikarya</taxon>
        <taxon>Basidiomycota</taxon>
        <taxon>Agaricomycotina</taxon>
        <taxon>Agaricomycetes</taxon>
        <taxon>Agaricomycetidae</taxon>
        <taxon>Agaricales</taxon>
        <taxon>Tricholomatineae</taxon>
        <taxon>Lyophyllaceae</taxon>
        <taxon>Lyophyllum</taxon>
    </lineage>
</organism>
<name>A0A9P3Q0F4_LYOSH</name>
<gene>
    <name evidence="6" type="ORF">LshimejAT787_1702090</name>
</gene>
<evidence type="ECO:0000256" key="5">
    <source>
        <dbReference type="SAM" id="Coils"/>
    </source>
</evidence>